<comment type="caution">
    <text evidence="1">The sequence shown here is derived from an EMBL/GenBank/DDBJ whole genome shotgun (WGS) entry which is preliminary data.</text>
</comment>
<accession>A0A1Q4P0E4</accession>
<dbReference type="Proteomes" id="UP000185770">
    <property type="component" value="Unassembled WGS sequence"/>
</dbReference>
<proteinExistence type="predicted"/>
<dbReference type="OrthoDB" id="8451383at2"/>
<dbReference type="AlphaFoldDB" id="A0A1Q4P0E4"/>
<dbReference type="EMBL" id="MJAO01000010">
    <property type="protein sequence ID" value="OKB66609.1"/>
    <property type="molecule type" value="Genomic_DNA"/>
</dbReference>
<evidence type="ECO:0000313" key="2">
    <source>
        <dbReference type="Proteomes" id="UP000185770"/>
    </source>
</evidence>
<organism evidence="1 2">
    <name type="scientific">Serratia marcescens</name>
    <dbReference type="NCBI Taxonomy" id="615"/>
    <lineage>
        <taxon>Bacteria</taxon>
        <taxon>Pseudomonadati</taxon>
        <taxon>Pseudomonadota</taxon>
        <taxon>Gammaproteobacteria</taxon>
        <taxon>Enterobacterales</taxon>
        <taxon>Yersiniaceae</taxon>
        <taxon>Serratia</taxon>
    </lineage>
</organism>
<reference evidence="1 2" key="1">
    <citation type="submission" date="2016-09" db="EMBL/GenBank/DDBJ databases">
        <title>Serratia marcescens MSU-97 and epiphytic antimycotic-producing bacteria.</title>
        <authorList>
            <person name="Matilla M.A."/>
        </authorList>
    </citation>
    <scope>NUCLEOTIDE SEQUENCE [LARGE SCALE GENOMIC DNA]</scope>
    <source>
        <strain evidence="1 2">MSU-97</strain>
    </source>
</reference>
<gene>
    <name evidence="1" type="ORF">BHU62_12130</name>
</gene>
<evidence type="ECO:0000313" key="1">
    <source>
        <dbReference type="EMBL" id="OKB66609.1"/>
    </source>
</evidence>
<sequence length="180" mass="20958">MHTSVLQKTEKKANILIQNDITNAVWDPEIPTQYSDDKQLAKVLNDPARASEFRQFIASHKNYNVKEQSLIAQQRGEQLDAKDMWKKTSKAGLEYQLLNRKKPLHFVVDIIGDDIGIIVSKEGHGTSITSSELRWLYRHRDLPEVRSNLIFYRDGVQIPHDEIFTNEGWSNYHPKNQYRP</sequence>
<name>A0A1Q4P0E4_SERMA</name>
<protein>
    <submittedName>
        <fullName evidence="1">Uncharacterized protein</fullName>
    </submittedName>
</protein>
<dbReference type="RefSeq" id="WP_073532279.1">
    <property type="nucleotide sequence ID" value="NZ_MJAO01000010.1"/>
</dbReference>